<feature type="compositionally biased region" description="Basic and acidic residues" evidence="1">
    <location>
        <begin position="61"/>
        <end position="72"/>
    </location>
</feature>
<feature type="region of interest" description="Disordered" evidence="1">
    <location>
        <begin position="1"/>
        <end position="72"/>
    </location>
</feature>
<proteinExistence type="predicted"/>
<name>A0AAP0CJT9_9ASTR</name>
<protein>
    <submittedName>
        <fullName evidence="2">Uncharacterized protein</fullName>
    </submittedName>
</protein>
<reference evidence="2 3" key="1">
    <citation type="submission" date="2024-04" db="EMBL/GenBank/DDBJ databases">
        <title>The reference genome of an endangered Asteraceae, Deinandra increscens subsp. villosa, native to the Central Coast of California.</title>
        <authorList>
            <person name="Guilliams M."/>
            <person name="Hasenstab-Lehman K."/>
            <person name="Meyer R."/>
            <person name="Mcevoy S."/>
        </authorList>
    </citation>
    <scope>NUCLEOTIDE SEQUENCE [LARGE SCALE GENOMIC DNA]</scope>
    <source>
        <tissue evidence="2">Leaf</tissue>
    </source>
</reference>
<dbReference type="EMBL" id="JBCNJP010000025">
    <property type="protein sequence ID" value="KAK9055472.1"/>
    <property type="molecule type" value="Genomic_DNA"/>
</dbReference>
<accession>A0AAP0CJT9</accession>
<dbReference type="Proteomes" id="UP001408789">
    <property type="component" value="Unassembled WGS sequence"/>
</dbReference>
<gene>
    <name evidence="2" type="ORF">SSX86_026555</name>
</gene>
<comment type="caution">
    <text evidence="2">The sequence shown here is derived from an EMBL/GenBank/DDBJ whole genome shotgun (WGS) entry which is preliminary data.</text>
</comment>
<dbReference type="AlphaFoldDB" id="A0AAP0CJT9"/>
<organism evidence="2 3">
    <name type="scientific">Deinandra increscens subsp. villosa</name>
    <dbReference type="NCBI Taxonomy" id="3103831"/>
    <lineage>
        <taxon>Eukaryota</taxon>
        <taxon>Viridiplantae</taxon>
        <taxon>Streptophyta</taxon>
        <taxon>Embryophyta</taxon>
        <taxon>Tracheophyta</taxon>
        <taxon>Spermatophyta</taxon>
        <taxon>Magnoliopsida</taxon>
        <taxon>eudicotyledons</taxon>
        <taxon>Gunneridae</taxon>
        <taxon>Pentapetalae</taxon>
        <taxon>asterids</taxon>
        <taxon>campanulids</taxon>
        <taxon>Asterales</taxon>
        <taxon>Asteraceae</taxon>
        <taxon>Asteroideae</taxon>
        <taxon>Heliantheae alliance</taxon>
        <taxon>Madieae</taxon>
        <taxon>Madiinae</taxon>
        <taxon>Deinandra</taxon>
    </lineage>
</organism>
<evidence type="ECO:0000313" key="3">
    <source>
        <dbReference type="Proteomes" id="UP001408789"/>
    </source>
</evidence>
<evidence type="ECO:0000313" key="2">
    <source>
        <dbReference type="EMBL" id="KAK9055472.1"/>
    </source>
</evidence>
<sequence>MFSASDASRNSGWMKNQPALPQIQFQEEIDSTSDNPHMKYDKTTTRRSNLEYMDYDGTGANDRHDPKSPGRA</sequence>
<keyword evidence="3" id="KW-1185">Reference proteome</keyword>
<feature type="compositionally biased region" description="Polar residues" evidence="1">
    <location>
        <begin position="1"/>
        <end position="14"/>
    </location>
</feature>
<evidence type="ECO:0000256" key="1">
    <source>
        <dbReference type="SAM" id="MobiDB-lite"/>
    </source>
</evidence>